<feature type="region of interest" description="Disordered" evidence="1">
    <location>
        <begin position="500"/>
        <end position="519"/>
    </location>
</feature>
<feature type="compositionally biased region" description="Basic and acidic residues" evidence="1">
    <location>
        <begin position="621"/>
        <end position="637"/>
    </location>
</feature>
<evidence type="ECO:0000256" key="1">
    <source>
        <dbReference type="SAM" id="MobiDB-lite"/>
    </source>
</evidence>
<dbReference type="InterPro" id="IPR000467">
    <property type="entry name" value="G_patch_dom"/>
</dbReference>
<dbReference type="PROSITE" id="PS51061">
    <property type="entry name" value="R3H"/>
    <property type="match status" value="1"/>
</dbReference>
<sequence>MSYRGHFNRDQDNSPGPYRGRGRGGGHFGRGRGRGGTTFGTDFNPSPLEQNPLTVAPTGVYQHPHASRARGRGSWGRGGQNSWSVPNSSGGSGTSSPRGYPPRNKFSQPPAPRGGGLGFHANTSNRPPVNLPRLGEEPPRTNRGTSDPRLWIPIKFVKATALTDKAVENIPKEKLRDGSNEPGAQQEPESQVKPPLAAETCEPAPTSPSDRLLEIEEVTPASLEQWQTDFPGIFYKKCSITAFQPATSDAQGSDASLPSKPSPAAVGFQGDPASPSAGVVPDKVPQPVSEVPSDSVMPASKSTAASDPVSLGAPFFIDAEGNPNNKPSTSYMPVSKLHSLINKETDEEEERIVFQPDLSATSESHTSESHLFRTITDEVPLKLLVSDAHTGSDSNPAQSKSLISKPSKQAIKARKRDARKERRKSAQGGQPDSTIDRPGSIESGSDIDRGDDSAQEPLMTPGMREKALQALSNKAQRRTLKDKEDMELCKDYIKHAMMAEAASGDEPDDPSSTTKFLNDPFTKTFMDGMAAQKKHTTIDELDQDVQDDIDGKSDDKPWGSPESEPPEEPFEHVYMTDSEEQPTASESSDDSSNDEEAPETENLLDKTLETSADPFGIFDLPMKDGKEKLKEKKGTNNKDSDAELIEFVDDLQKKWRMDIAKKAERKKARAEARRQSSPKTKKQRKKAEKRQDDTPPPDVPKLHDMIRDFICFNTEEKTLTLPPVDKKSRVAIHEIAHLYKMKSQSYGSGKRRYPVLTRTERTTHILKTRTPLFQILNQFTNQGGPGSRNAAARSMGLVPRNREGAIVGQGVKHIGAENVGFKLLTKMGWSLGETIGDPKNSNAALHKPLVAVMKNSKGGLGLPSYSHHFYNCSIRLLLEDPPLLYAVTVDL</sequence>
<dbReference type="SUPFAM" id="SSF82708">
    <property type="entry name" value="R3H domain"/>
    <property type="match status" value="1"/>
</dbReference>
<comment type="caution">
    <text evidence="4">The sequence shown here is derived from an EMBL/GenBank/DDBJ whole genome shotgun (WGS) entry which is preliminary data.</text>
</comment>
<feature type="compositionally biased region" description="Polar residues" evidence="1">
    <location>
        <begin position="389"/>
        <end position="407"/>
    </location>
</feature>
<dbReference type="InterPro" id="IPR001374">
    <property type="entry name" value="R3H_dom"/>
</dbReference>
<dbReference type="InterPro" id="IPR051189">
    <property type="entry name" value="Splicing_assoc_domain"/>
</dbReference>
<feature type="region of interest" description="Disordered" evidence="1">
    <location>
        <begin position="168"/>
        <end position="210"/>
    </location>
</feature>
<feature type="compositionally biased region" description="Basic residues" evidence="1">
    <location>
        <begin position="679"/>
        <end position="688"/>
    </location>
</feature>
<protein>
    <recommendedName>
        <fullName evidence="6">Protein SQS1</fullName>
    </recommendedName>
</protein>
<dbReference type="SMART" id="SM00443">
    <property type="entry name" value="G_patch"/>
    <property type="match status" value="1"/>
</dbReference>
<evidence type="ECO:0000313" key="4">
    <source>
        <dbReference type="EMBL" id="KNZ52841.1"/>
    </source>
</evidence>
<feature type="domain" description="R3H" evidence="3">
    <location>
        <begin position="696"/>
        <end position="760"/>
    </location>
</feature>
<feature type="region of interest" description="Disordered" evidence="1">
    <location>
        <begin position="661"/>
        <end position="702"/>
    </location>
</feature>
<evidence type="ECO:0000259" key="3">
    <source>
        <dbReference type="PROSITE" id="PS51061"/>
    </source>
</evidence>
<evidence type="ECO:0008006" key="6">
    <source>
        <dbReference type="Google" id="ProtNLM"/>
    </source>
</evidence>
<feature type="compositionally biased region" description="Basic residues" evidence="1">
    <location>
        <begin position="20"/>
        <end position="33"/>
    </location>
</feature>
<accession>A0A0L6UWE0</accession>
<dbReference type="Pfam" id="PF01585">
    <property type="entry name" value="G-patch"/>
    <property type="match status" value="1"/>
</dbReference>
<feature type="domain" description="G-patch" evidence="2">
    <location>
        <begin position="816"/>
        <end position="865"/>
    </location>
</feature>
<dbReference type="EMBL" id="LAVV01008424">
    <property type="protein sequence ID" value="KNZ52841.1"/>
    <property type="molecule type" value="Genomic_DNA"/>
</dbReference>
<feature type="compositionally biased region" description="Basic residues" evidence="1">
    <location>
        <begin position="411"/>
        <end position="425"/>
    </location>
</feature>
<dbReference type="AlphaFoldDB" id="A0A0L6UWE0"/>
<feature type="compositionally biased region" description="Acidic residues" evidence="1">
    <location>
        <begin position="539"/>
        <end position="548"/>
    </location>
</feature>
<feature type="compositionally biased region" description="Low complexity" evidence="1">
    <location>
        <begin position="80"/>
        <end position="102"/>
    </location>
</feature>
<dbReference type="InterPro" id="IPR036867">
    <property type="entry name" value="R3H_dom_sf"/>
</dbReference>
<feature type="region of interest" description="Disordered" evidence="1">
    <location>
        <begin position="1"/>
        <end position="148"/>
    </location>
</feature>
<evidence type="ECO:0000259" key="2">
    <source>
        <dbReference type="PROSITE" id="PS50174"/>
    </source>
</evidence>
<reference evidence="4 5" key="1">
    <citation type="submission" date="2015-08" db="EMBL/GenBank/DDBJ databases">
        <title>Next Generation Sequencing and Analysis of the Genome of Puccinia sorghi L Schw, the Causal Agent of Maize Common Rust.</title>
        <authorList>
            <person name="Rochi L."/>
            <person name="Burguener G."/>
            <person name="Darino M."/>
            <person name="Turjanski A."/>
            <person name="Kreff E."/>
            <person name="Dieguez M.J."/>
            <person name="Sacco F."/>
        </authorList>
    </citation>
    <scope>NUCLEOTIDE SEQUENCE [LARGE SCALE GENOMIC DNA]</scope>
    <source>
        <strain evidence="4 5">RO10H11247</strain>
    </source>
</reference>
<proteinExistence type="predicted"/>
<dbReference type="Proteomes" id="UP000037035">
    <property type="component" value="Unassembled WGS sequence"/>
</dbReference>
<dbReference type="Pfam" id="PF01424">
    <property type="entry name" value="R3H"/>
    <property type="match status" value="1"/>
</dbReference>
<dbReference type="GO" id="GO:0003676">
    <property type="term" value="F:nucleic acid binding"/>
    <property type="evidence" value="ECO:0007669"/>
    <property type="project" value="UniProtKB-UniRule"/>
</dbReference>
<feature type="region of interest" description="Disordered" evidence="1">
    <location>
        <begin position="386"/>
        <end position="483"/>
    </location>
</feature>
<gene>
    <name evidence="4" type="ORF">VP01_342g4</name>
</gene>
<dbReference type="STRING" id="27349.A0A0L6UWE0"/>
<feature type="compositionally biased region" description="Polar residues" evidence="1">
    <location>
        <begin position="43"/>
        <end position="53"/>
    </location>
</feature>
<organism evidence="4 5">
    <name type="scientific">Puccinia sorghi</name>
    <dbReference type="NCBI Taxonomy" id="27349"/>
    <lineage>
        <taxon>Eukaryota</taxon>
        <taxon>Fungi</taxon>
        <taxon>Dikarya</taxon>
        <taxon>Basidiomycota</taxon>
        <taxon>Pucciniomycotina</taxon>
        <taxon>Pucciniomycetes</taxon>
        <taxon>Pucciniales</taxon>
        <taxon>Pucciniaceae</taxon>
        <taxon>Puccinia</taxon>
    </lineage>
</organism>
<keyword evidence="5" id="KW-1185">Reference proteome</keyword>
<dbReference type="VEuPathDB" id="FungiDB:VP01_342g4"/>
<feature type="compositionally biased region" description="Basic and acidic residues" evidence="1">
    <location>
        <begin position="168"/>
        <end position="179"/>
    </location>
</feature>
<dbReference type="PROSITE" id="PS50174">
    <property type="entry name" value="G_PATCH"/>
    <property type="match status" value="1"/>
</dbReference>
<evidence type="ECO:0000313" key="5">
    <source>
        <dbReference type="Proteomes" id="UP000037035"/>
    </source>
</evidence>
<feature type="region of interest" description="Disordered" evidence="1">
    <location>
        <begin position="533"/>
        <end position="637"/>
    </location>
</feature>
<feature type="region of interest" description="Disordered" evidence="1">
    <location>
        <begin position="245"/>
        <end position="306"/>
    </location>
</feature>
<feature type="compositionally biased region" description="Polar residues" evidence="1">
    <location>
        <begin position="245"/>
        <end position="256"/>
    </location>
</feature>
<dbReference type="PANTHER" id="PTHR14195">
    <property type="entry name" value="G PATCH DOMAIN CONTAINING PROTEIN 2"/>
    <property type="match status" value="1"/>
</dbReference>
<dbReference type="Gene3D" id="3.30.1370.50">
    <property type="entry name" value="R3H-like domain"/>
    <property type="match status" value="1"/>
</dbReference>
<feature type="compositionally biased region" description="Acidic residues" evidence="1">
    <location>
        <begin position="587"/>
        <end position="599"/>
    </location>
</feature>
<name>A0A0L6UWE0_9BASI</name>
<dbReference type="OrthoDB" id="21470at2759"/>